<dbReference type="PANTHER" id="PTHR43462">
    <property type="entry name" value="ALANYL-TRNA EDITING PROTEIN"/>
    <property type="match status" value="1"/>
</dbReference>
<dbReference type="EMBL" id="CP060825">
    <property type="protein sequence ID" value="QNP65947.1"/>
    <property type="molecule type" value="Genomic_DNA"/>
</dbReference>
<dbReference type="AlphaFoldDB" id="A0A7H0HZI1"/>
<dbReference type="PANTHER" id="PTHR43462:SF1">
    <property type="entry name" value="ALANYL-TRNA EDITING PROTEIN AARSD1"/>
    <property type="match status" value="1"/>
</dbReference>
<gene>
    <name evidence="3" type="ORF">IAG43_25500</name>
</gene>
<dbReference type="GO" id="GO:0000166">
    <property type="term" value="F:nucleotide binding"/>
    <property type="evidence" value="ECO:0007669"/>
    <property type="project" value="InterPro"/>
</dbReference>
<dbReference type="InterPro" id="IPR009000">
    <property type="entry name" value="Transl_B-barrel_sf"/>
</dbReference>
<evidence type="ECO:0000256" key="2">
    <source>
        <dbReference type="ARBA" id="ARBA00022833"/>
    </source>
</evidence>
<keyword evidence="2" id="KW-0862">Zinc</keyword>
<name>A0A7H0HZI1_9ACTN</name>
<dbReference type="GO" id="GO:0002161">
    <property type="term" value="F:aminoacyl-tRNA deacylase activity"/>
    <property type="evidence" value="ECO:0007669"/>
    <property type="project" value="UniProtKB-ARBA"/>
</dbReference>
<keyword evidence="1" id="KW-0479">Metal-binding</keyword>
<proteinExistence type="predicted"/>
<dbReference type="SUPFAM" id="SSF50447">
    <property type="entry name" value="Translation proteins"/>
    <property type="match status" value="1"/>
</dbReference>
<dbReference type="SUPFAM" id="SSF55186">
    <property type="entry name" value="ThrRS/AlaRS common domain"/>
    <property type="match status" value="1"/>
</dbReference>
<dbReference type="KEGG" id="sgj:IAG43_25500"/>
<dbReference type="InterPro" id="IPR018163">
    <property type="entry name" value="Thr/Ala-tRNA-synth_IIc_edit"/>
</dbReference>
<dbReference type="InterPro" id="IPR051335">
    <property type="entry name" value="Alanyl-tRNA_Editing_Enzymes"/>
</dbReference>
<dbReference type="Gene3D" id="3.30.980.10">
    <property type="entry name" value="Threonyl-trna Synthetase, Chain A, domain 2"/>
    <property type="match status" value="1"/>
</dbReference>
<dbReference type="GO" id="GO:0046872">
    <property type="term" value="F:metal ion binding"/>
    <property type="evidence" value="ECO:0007669"/>
    <property type="project" value="UniProtKB-KW"/>
</dbReference>
<keyword evidence="4" id="KW-1185">Reference proteome</keyword>
<dbReference type="Proteomes" id="UP000516230">
    <property type="component" value="Chromosome"/>
</dbReference>
<dbReference type="RefSeq" id="WP_187743011.1">
    <property type="nucleotide sequence ID" value="NZ_CP060825.1"/>
</dbReference>
<accession>A0A7H0HZI1</accession>
<organism evidence="3 4">
    <name type="scientific">Streptomyces genisteinicus</name>
    <dbReference type="NCBI Taxonomy" id="2768068"/>
    <lineage>
        <taxon>Bacteria</taxon>
        <taxon>Bacillati</taxon>
        <taxon>Actinomycetota</taxon>
        <taxon>Actinomycetes</taxon>
        <taxon>Kitasatosporales</taxon>
        <taxon>Streptomycetaceae</taxon>
        <taxon>Streptomyces</taxon>
    </lineage>
</organism>
<sequence>MRTHLLHREDPYLREFETTVVAVGEETLELDATAFYARGGGQLGDQGVLGGHRVLDTVKAPDGLSVVHRMEWNGAPPSPGDRLTGSVDWERRYPMMRLHSAQHLLWIALAAEYGPEQQDRGGEIAPEKARLDVAWEAPERPDPAALTARLAALVSADLPIERYATDPEGERWEWAIAEHPPIPCGGTHVRSTGETGPLAVTVKGKGRGTVRLTVSPAG</sequence>
<evidence type="ECO:0000313" key="4">
    <source>
        <dbReference type="Proteomes" id="UP000516230"/>
    </source>
</evidence>
<evidence type="ECO:0000313" key="3">
    <source>
        <dbReference type="EMBL" id="QNP65947.1"/>
    </source>
</evidence>
<protein>
    <submittedName>
        <fullName evidence="3">Alanyl-tRNA editing protein</fullName>
    </submittedName>
</protein>
<evidence type="ECO:0000256" key="1">
    <source>
        <dbReference type="ARBA" id="ARBA00022723"/>
    </source>
</evidence>
<dbReference type="Gene3D" id="2.40.30.130">
    <property type="match status" value="1"/>
</dbReference>
<reference evidence="3 4" key="1">
    <citation type="submission" date="2020-08" db="EMBL/GenBank/DDBJ databases">
        <title>A novel species.</title>
        <authorList>
            <person name="Gao J."/>
        </authorList>
    </citation>
    <scope>NUCLEOTIDE SEQUENCE [LARGE SCALE GENOMIC DNA]</scope>
    <source>
        <strain evidence="3 4">CRPJ-33</strain>
    </source>
</reference>